<accession>A0ABW2XXX5</accession>
<feature type="region of interest" description="Disordered" evidence="1">
    <location>
        <begin position="70"/>
        <end position="92"/>
    </location>
</feature>
<evidence type="ECO:0000256" key="1">
    <source>
        <dbReference type="SAM" id="MobiDB-lite"/>
    </source>
</evidence>
<dbReference type="Proteomes" id="UP001597063">
    <property type="component" value="Unassembled WGS sequence"/>
</dbReference>
<sequence length="92" mass="10145">MNSTQTAWLFGLTVIGMLLILAVLPTLIAIARGADELMLIILVNVLACATVIGWPVALIMAMTWPRRYPRPGRGRSSPSARPQHHDARTTRR</sequence>
<protein>
    <submittedName>
        <fullName evidence="3">Superinfection immunity protein</fullName>
    </submittedName>
</protein>
<keyword evidence="2" id="KW-0472">Membrane</keyword>
<feature type="transmembrane region" description="Helical" evidence="2">
    <location>
        <begin position="37"/>
        <end position="64"/>
    </location>
</feature>
<evidence type="ECO:0000256" key="2">
    <source>
        <dbReference type="SAM" id="Phobius"/>
    </source>
</evidence>
<comment type="caution">
    <text evidence="3">The sequence shown here is derived from an EMBL/GenBank/DDBJ whole genome shotgun (WGS) entry which is preliminary data.</text>
</comment>
<dbReference type="RefSeq" id="WP_165502874.1">
    <property type="nucleotide sequence ID" value="NZ_CAACUY010000042.1"/>
</dbReference>
<evidence type="ECO:0000313" key="3">
    <source>
        <dbReference type="EMBL" id="MFD0690959.1"/>
    </source>
</evidence>
<gene>
    <name evidence="3" type="ORF">ACFQZM_41160</name>
</gene>
<dbReference type="InterPro" id="IPR016410">
    <property type="entry name" value="Phage_imm"/>
</dbReference>
<keyword evidence="2" id="KW-1133">Transmembrane helix</keyword>
<feature type="transmembrane region" description="Helical" evidence="2">
    <location>
        <begin position="7"/>
        <end position="31"/>
    </location>
</feature>
<keyword evidence="2" id="KW-0812">Transmembrane</keyword>
<feature type="compositionally biased region" description="Basic and acidic residues" evidence="1">
    <location>
        <begin position="83"/>
        <end position="92"/>
    </location>
</feature>
<evidence type="ECO:0000313" key="4">
    <source>
        <dbReference type="Proteomes" id="UP001597063"/>
    </source>
</evidence>
<dbReference type="EMBL" id="JBHTGP010000025">
    <property type="protein sequence ID" value="MFD0690959.1"/>
    <property type="molecule type" value="Genomic_DNA"/>
</dbReference>
<name>A0ABW2XXX5_9ACTN</name>
<proteinExistence type="predicted"/>
<reference evidence="4" key="1">
    <citation type="journal article" date="2019" name="Int. J. Syst. Evol. Microbiol.">
        <title>The Global Catalogue of Microorganisms (GCM) 10K type strain sequencing project: providing services to taxonomists for standard genome sequencing and annotation.</title>
        <authorList>
            <consortium name="The Broad Institute Genomics Platform"/>
            <consortium name="The Broad Institute Genome Sequencing Center for Infectious Disease"/>
            <person name="Wu L."/>
            <person name="Ma J."/>
        </authorList>
    </citation>
    <scope>NUCLEOTIDE SEQUENCE [LARGE SCALE GENOMIC DNA]</scope>
    <source>
        <strain evidence="4">JCM 9371</strain>
    </source>
</reference>
<keyword evidence="4" id="KW-1185">Reference proteome</keyword>
<organism evidence="3 4">
    <name type="scientific">Actinomadura fibrosa</name>
    <dbReference type="NCBI Taxonomy" id="111802"/>
    <lineage>
        <taxon>Bacteria</taxon>
        <taxon>Bacillati</taxon>
        <taxon>Actinomycetota</taxon>
        <taxon>Actinomycetes</taxon>
        <taxon>Streptosporangiales</taxon>
        <taxon>Thermomonosporaceae</taxon>
        <taxon>Actinomadura</taxon>
    </lineage>
</organism>
<dbReference type="Pfam" id="PF14373">
    <property type="entry name" value="Imm_superinfect"/>
    <property type="match status" value="1"/>
</dbReference>